<dbReference type="OMA" id="GSNKAVC"/>
<evidence type="ECO:0000256" key="4">
    <source>
        <dbReference type="ARBA" id="ARBA00023136"/>
    </source>
</evidence>
<dbReference type="AlphaFoldDB" id="A0A066XBP7"/>
<gene>
    <name evidence="7" type="ORF">CSUB01_07234</name>
</gene>
<evidence type="ECO:0000256" key="3">
    <source>
        <dbReference type="ARBA" id="ARBA00022989"/>
    </source>
</evidence>
<evidence type="ECO:0000256" key="6">
    <source>
        <dbReference type="ARBA" id="ARBA00034303"/>
    </source>
</evidence>
<accession>A0A066XBP7</accession>
<keyword evidence="2" id="KW-0812">Transmembrane</keyword>
<dbReference type="PANTHER" id="PTHR12265">
    <property type="entry name" value="TRANSMEMBRANE PROTEIN 53"/>
    <property type="match status" value="1"/>
</dbReference>
<comment type="similarity">
    <text evidence="1">Belongs to the TMEM53 family.</text>
</comment>
<keyword evidence="3" id="KW-1133">Transmembrane helix</keyword>
<evidence type="ECO:0000313" key="8">
    <source>
        <dbReference type="Proteomes" id="UP000027238"/>
    </source>
</evidence>
<dbReference type="eggNOG" id="ENOG502S6B9">
    <property type="taxonomic scope" value="Eukaryota"/>
</dbReference>
<proteinExistence type="inferred from homology"/>
<keyword evidence="8" id="KW-1185">Reference proteome</keyword>
<dbReference type="HOGENOM" id="CLU_036503_0_0_1"/>
<evidence type="ECO:0000256" key="2">
    <source>
        <dbReference type="ARBA" id="ARBA00022692"/>
    </source>
</evidence>
<dbReference type="Proteomes" id="UP000027238">
    <property type="component" value="Unassembled WGS sequence"/>
</dbReference>
<evidence type="ECO:0008006" key="9">
    <source>
        <dbReference type="Google" id="ProtNLM"/>
    </source>
</evidence>
<dbReference type="InterPro" id="IPR008547">
    <property type="entry name" value="DUF829_TMEM53"/>
</dbReference>
<dbReference type="Pfam" id="PF05705">
    <property type="entry name" value="DUF829"/>
    <property type="match status" value="1"/>
</dbReference>
<dbReference type="GO" id="GO:0005640">
    <property type="term" value="C:nuclear outer membrane"/>
    <property type="evidence" value="ECO:0007669"/>
    <property type="project" value="UniProtKB-SubCell"/>
</dbReference>
<comment type="caution">
    <text evidence="7">The sequence shown here is derived from an EMBL/GenBank/DDBJ whole genome shotgun (WGS) entry which is preliminary data.</text>
</comment>
<dbReference type="EMBL" id="JMSE01000921">
    <property type="protein sequence ID" value="KDN66598.1"/>
    <property type="molecule type" value="Genomic_DNA"/>
</dbReference>
<evidence type="ECO:0000256" key="1">
    <source>
        <dbReference type="ARBA" id="ARBA00007387"/>
    </source>
</evidence>
<comment type="subcellular location">
    <subcellularLocation>
        <location evidence="6">Nucleus outer membrane</location>
        <topology evidence="6">Single-pass membrane protein</topology>
    </subcellularLocation>
</comment>
<name>A0A066XBP7_COLSU</name>
<keyword evidence="4" id="KW-0472">Membrane</keyword>
<dbReference type="PANTHER" id="PTHR12265:SF30">
    <property type="entry name" value="TRANSMEMBRANE PROTEIN 53"/>
    <property type="match status" value="1"/>
</dbReference>
<dbReference type="SUPFAM" id="SSF53474">
    <property type="entry name" value="alpha/beta-Hydrolases"/>
    <property type="match status" value="1"/>
</dbReference>
<evidence type="ECO:0000313" key="7">
    <source>
        <dbReference type="EMBL" id="KDN66598.1"/>
    </source>
</evidence>
<evidence type="ECO:0000256" key="5">
    <source>
        <dbReference type="ARBA" id="ARBA00023242"/>
    </source>
</evidence>
<keyword evidence="5" id="KW-0539">Nucleus</keyword>
<organism evidence="7 8">
    <name type="scientific">Colletotrichum sublineola</name>
    <name type="common">Sorghum anthracnose fungus</name>
    <dbReference type="NCBI Taxonomy" id="1173701"/>
    <lineage>
        <taxon>Eukaryota</taxon>
        <taxon>Fungi</taxon>
        <taxon>Dikarya</taxon>
        <taxon>Ascomycota</taxon>
        <taxon>Pezizomycotina</taxon>
        <taxon>Sordariomycetes</taxon>
        <taxon>Hypocreomycetidae</taxon>
        <taxon>Glomerellales</taxon>
        <taxon>Glomerellaceae</taxon>
        <taxon>Colletotrichum</taxon>
        <taxon>Colletotrichum graminicola species complex</taxon>
    </lineage>
</organism>
<protein>
    <recommendedName>
        <fullName evidence="9">Indole-diterpene biosynthesis protein PaxU</fullName>
    </recommendedName>
</protein>
<reference evidence="8" key="1">
    <citation type="journal article" date="2014" name="Genome Announc.">
        <title>Draft genome sequence of Colletotrichum sublineola, a destructive pathogen of cultivated sorghum.</title>
        <authorList>
            <person name="Baroncelli R."/>
            <person name="Sanz-Martin J.M."/>
            <person name="Rech G.E."/>
            <person name="Sukno S.A."/>
            <person name="Thon M.R."/>
        </authorList>
    </citation>
    <scope>NUCLEOTIDE SEQUENCE [LARGE SCALE GENOMIC DNA]</scope>
    <source>
        <strain evidence="8">TX430BB</strain>
    </source>
</reference>
<sequence>MGKSSHRWTQLGFKVLGPSIYIKEATSRSSSSVSSTSSELSSFSYSPPSRVNPWGPALILLTSWTGADPRHVAKYTKRYNEIYPSATVMVVTTVINDLVFRSTQEKVAVLGPAVEFLRRHVSTHLMRPTILLHAFSEGGSNKAVCIARAYLAATGCRLPVGGFVFDSTPGKPHFSSNVAAFKRSLPANKAVRAMGLPVGVVVLGMVYGTFRVVKGPENNVITQTRNALNDEVLWDVAGVPRTYVFSEADDLIAWEDIVDHAHESAELLKIESSLVRYKKSGHCNHVRENEEEYWAAVVRTWEEQYVGKAF</sequence>
<dbReference type="OrthoDB" id="77878at2759"/>
<dbReference type="InterPro" id="IPR029058">
    <property type="entry name" value="AB_hydrolase_fold"/>
</dbReference>